<dbReference type="Gene3D" id="3.40.50.1820">
    <property type="entry name" value="alpha/beta hydrolase"/>
    <property type="match status" value="1"/>
</dbReference>
<comment type="caution">
    <text evidence="2">The sequence shown here is derived from an EMBL/GenBank/DDBJ whole genome shotgun (WGS) entry which is preliminary data.</text>
</comment>
<dbReference type="InterPro" id="IPR029058">
    <property type="entry name" value="AB_hydrolase_fold"/>
</dbReference>
<evidence type="ECO:0000313" key="2">
    <source>
        <dbReference type="EMBL" id="KAK3679629.1"/>
    </source>
</evidence>
<reference evidence="2" key="1">
    <citation type="submission" date="2023-07" db="EMBL/GenBank/DDBJ databases">
        <title>Black Yeasts Isolated from many extreme environments.</title>
        <authorList>
            <person name="Coleine C."/>
            <person name="Stajich J.E."/>
            <person name="Selbmann L."/>
        </authorList>
    </citation>
    <scope>NUCLEOTIDE SEQUENCE</scope>
    <source>
        <strain evidence="2">CCFEE 5485</strain>
    </source>
</reference>
<keyword evidence="3" id="KW-1185">Reference proteome</keyword>
<evidence type="ECO:0000259" key="1">
    <source>
        <dbReference type="Pfam" id="PF12146"/>
    </source>
</evidence>
<proteinExistence type="predicted"/>
<accession>A0AAE0WX88</accession>
<sequence length="437" mass="49527">MSTRHFSVTEHTVECQHIRGYYQSTANSQEDVLHLAVKQYTPRNNLAPQAGDVTIIAAHAAGVLKELYEPFFDDLLEQWTATAERGRIRSIWIADAVTHGQSGVMNEGQLGIDFDWWDHARDLLHMVNVFRKEMIRPIVGIGHSMGGTNIMQLSHLHPRLFAGLVCFEPVTWNRYAPQYNFANIYFSGVQIDRWPSREVALERLRKSRMRSTWDSRVVAKYEEYALRKLPTLLYPDAPQNSEGAEAVTLTMTIHHDVRAFARGAHPAADKSFSEFQPDSRTHPDLTQAEFDALGQPAYQPAMLSTFAILPLIRPACLYIHGECVNFANNMPEFRDDFLSRIGVGPGGSGGEVAGKVQRRSVQGSHFAPLEHPRLVAEVSAKWIAETLVKFRGDETKDEAEWKSLDRREKTMLSADWMFWAEKAYKPKTSKVKTTSKL</sequence>
<gene>
    <name evidence="2" type="ORF">LTR78_000004</name>
</gene>
<evidence type="ECO:0000313" key="3">
    <source>
        <dbReference type="Proteomes" id="UP001274830"/>
    </source>
</evidence>
<dbReference type="InterPro" id="IPR022742">
    <property type="entry name" value="Hydrolase_4"/>
</dbReference>
<name>A0AAE0WX88_9PEZI</name>
<feature type="domain" description="Serine aminopeptidase S33" evidence="1">
    <location>
        <begin position="91"/>
        <end position="223"/>
    </location>
</feature>
<dbReference type="SUPFAM" id="SSF53474">
    <property type="entry name" value="alpha/beta-Hydrolases"/>
    <property type="match status" value="1"/>
</dbReference>
<dbReference type="AlphaFoldDB" id="A0AAE0WX88"/>
<dbReference type="Proteomes" id="UP001274830">
    <property type="component" value="Unassembled WGS sequence"/>
</dbReference>
<dbReference type="EMBL" id="JAUTXT010000001">
    <property type="protein sequence ID" value="KAK3679629.1"/>
    <property type="molecule type" value="Genomic_DNA"/>
</dbReference>
<organism evidence="2 3">
    <name type="scientific">Recurvomyces mirabilis</name>
    <dbReference type="NCBI Taxonomy" id="574656"/>
    <lineage>
        <taxon>Eukaryota</taxon>
        <taxon>Fungi</taxon>
        <taxon>Dikarya</taxon>
        <taxon>Ascomycota</taxon>
        <taxon>Pezizomycotina</taxon>
        <taxon>Dothideomycetes</taxon>
        <taxon>Dothideomycetidae</taxon>
        <taxon>Mycosphaerellales</taxon>
        <taxon>Teratosphaeriaceae</taxon>
        <taxon>Recurvomyces</taxon>
    </lineage>
</organism>
<protein>
    <recommendedName>
        <fullName evidence="1">Serine aminopeptidase S33 domain-containing protein</fullName>
    </recommendedName>
</protein>
<dbReference type="Pfam" id="PF12146">
    <property type="entry name" value="Hydrolase_4"/>
    <property type="match status" value="1"/>
</dbReference>